<gene>
    <name evidence="4" type="ORF">ACFFGN_28900</name>
</gene>
<accession>A0ABV6QU00</accession>
<dbReference type="EMBL" id="JBHLTC010000037">
    <property type="protein sequence ID" value="MFC0628122.1"/>
    <property type="molecule type" value="Genomic_DNA"/>
</dbReference>
<dbReference type="InterPro" id="IPR009362">
    <property type="entry name" value="YhcG_C"/>
</dbReference>
<proteinExistence type="predicted"/>
<evidence type="ECO:0000259" key="3">
    <source>
        <dbReference type="Pfam" id="PF17761"/>
    </source>
</evidence>
<comment type="caution">
    <text evidence="4">The sequence shown here is derived from an EMBL/GenBank/DDBJ whole genome shotgun (WGS) entry which is preliminary data.</text>
</comment>
<dbReference type="Gene3D" id="3.40.1350.10">
    <property type="match status" value="1"/>
</dbReference>
<feature type="region of interest" description="Disordered" evidence="1">
    <location>
        <begin position="316"/>
        <end position="347"/>
    </location>
</feature>
<organism evidence="4 5">
    <name type="scientific">Kribbella deserti</name>
    <dbReference type="NCBI Taxonomy" id="1926257"/>
    <lineage>
        <taxon>Bacteria</taxon>
        <taxon>Bacillati</taxon>
        <taxon>Actinomycetota</taxon>
        <taxon>Actinomycetes</taxon>
        <taxon>Propionibacteriales</taxon>
        <taxon>Kribbellaceae</taxon>
        <taxon>Kribbella</taxon>
    </lineage>
</organism>
<evidence type="ECO:0000313" key="5">
    <source>
        <dbReference type="Proteomes" id="UP001589890"/>
    </source>
</evidence>
<dbReference type="PANTHER" id="PTHR30547">
    <property type="entry name" value="UNCHARACTERIZED PROTEIN YHCG-RELATED"/>
    <property type="match status" value="1"/>
</dbReference>
<dbReference type="InterPro" id="IPR011856">
    <property type="entry name" value="tRNA_endonuc-like_dom_sf"/>
</dbReference>
<dbReference type="Proteomes" id="UP001589890">
    <property type="component" value="Unassembled WGS sequence"/>
</dbReference>
<dbReference type="Pfam" id="PF06250">
    <property type="entry name" value="YhcG_C"/>
    <property type="match status" value="1"/>
</dbReference>
<dbReference type="InterPro" id="IPR053148">
    <property type="entry name" value="PD-DEXK-like_domain"/>
</dbReference>
<dbReference type="InterPro" id="IPR041527">
    <property type="entry name" value="YhcG_N"/>
</dbReference>
<evidence type="ECO:0000259" key="2">
    <source>
        <dbReference type="Pfam" id="PF06250"/>
    </source>
</evidence>
<dbReference type="RefSeq" id="WP_380053743.1">
    <property type="nucleotide sequence ID" value="NZ_JBHLTC010000037.1"/>
</dbReference>
<feature type="domain" description="YhcG N-terminal" evidence="3">
    <location>
        <begin position="18"/>
        <end position="149"/>
    </location>
</feature>
<reference evidence="4 5" key="1">
    <citation type="submission" date="2024-09" db="EMBL/GenBank/DDBJ databases">
        <authorList>
            <person name="Sun Q."/>
            <person name="Mori K."/>
        </authorList>
    </citation>
    <scope>NUCLEOTIDE SEQUENCE [LARGE SCALE GENOMIC DNA]</scope>
    <source>
        <strain evidence="4 5">CGMCC 1.15906</strain>
    </source>
</reference>
<sequence length="347" mass="39159">MNTDMIQPDCYGEILDHLKAQVRAAQLRAHRIVNTELLGLYWTIGRTILERQAAEGWGARVINRLANDLRAEFPDVRGFSGRNLQYMASAARAWPAPIAQQAAAQLPWGHIMVLLDRLDDQAERDWYVAAATEHGWSRSVLLNQIKNQLRLRTGAAPSSFPASLPPADSDLAQQLTRDPYVFDFLDITATTNERALGQGLIDSLQATLSEFGRGFSFVGRQVHFDVDGKDFYIDLLFFHNDQLRHVVVELKIGPFEPQFTGQLAFYVSLVDDKLRKLDRHAPTVGILLCAERNDRVVRYALAGGRASHRCRGLHVRRPGPNPGRGVAHSHRTRRCRRHRHYATGDDD</sequence>
<protein>
    <submittedName>
        <fullName evidence="4">YhcG family protein</fullName>
    </submittedName>
</protein>
<keyword evidence="5" id="KW-1185">Reference proteome</keyword>
<feature type="compositionally biased region" description="Basic residues" evidence="1">
    <location>
        <begin position="327"/>
        <end position="341"/>
    </location>
</feature>
<dbReference type="Pfam" id="PF17761">
    <property type="entry name" value="DUF1016_N"/>
    <property type="match status" value="1"/>
</dbReference>
<evidence type="ECO:0000313" key="4">
    <source>
        <dbReference type="EMBL" id="MFC0628122.1"/>
    </source>
</evidence>
<evidence type="ECO:0000256" key="1">
    <source>
        <dbReference type="SAM" id="MobiDB-lite"/>
    </source>
</evidence>
<feature type="domain" description="YhcG PDDEXK nuclease" evidence="2">
    <location>
        <begin position="174"/>
        <end position="303"/>
    </location>
</feature>
<dbReference type="PANTHER" id="PTHR30547:SF0">
    <property type="entry name" value="BLR8175 PROTEIN"/>
    <property type="match status" value="1"/>
</dbReference>
<name>A0ABV6QU00_9ACTN</name>